<reference evidence="5" key="1">
    <citation type="submission" date="2020-07" db="EMBL/GenBank/DDBJ databases">
        <title>A long reads based de novo assembly of the rainbow trout Arlee double haploid line genome.</title>
        <authorList>
            <person name="Gao G."/>
            <person name="Palti Y."/>
        </authorList>
    </citation>
    <scope>NUCLEOTIDE SEQUENCE [LARGE SCALE GENOMIC DNA]</scope>
</reference>
<dbReference type="Proteomes" id="UP000694395">
    <property type="component" value="Chromosome 16"/>
</dbReference>
<keyword evidence="3" id="KW-0964">Secreted</keyword>
<dbReference type="GO" id="GO:0005179">
    <property type="term" value="F:hormone activity"/>
    <property type="evidence" value="ECO:0007669"/>
    <property type="project" value="InterPro"/>
</dbReference>
<name>A0A8C7TTM4_ONCMY</name>
<proteinExistence type="inferred from homology"/>
<reference evidence="5" key="2">
    <citation type="submission" date="2025-08" db="UniProtKB">
        <authorList>
            <consortium name="Ensembl"/>
        </authorList>
    </citation>
    <scope>IDENTIFICATION</scope>
</reference>
<feature type="domain" description="Glucagon / GIP / secretin / VIP family" evidence="4">
    <location>
        <begin position="59"/>
        <end position="81"/>
    </location>
</feature>
<evidence type="ECO:0000259" key="4">
    <source>
        <dbReference type="PROSITE" id="PS00260"/>
    </source>
</evidence>
<comment type="subcellular location">
    <subcellularLocation>
        <location evidence="1">Secreted</location>
    </subcellularLocation>
</comment>
<dbReference type="SMART" id="SM00070">
    <property type="entry name" value="GLUCA"/>
    <property type="match status" value="1"/>
</dbReference>
<comment type="similarity">
    <text evidence="2">Belongs to the glucagon family.</text>
</comment>
<accession>A0A8C7TTM4</accession>
<evidence type="ECO:0000256" key="3">
    <source>
        <dbReference type="ARBA" id="ARBA00022525"/>
    </source>
</evidence>
<dbReference type="AlphaFoldDB" id="A0A8C7TTM4"/>
<dbReference type="PANTHER" id="PTHR11418">
    <property type="entry name" value="GLUCAGON"/>
    <property type="match status" value="1"/>
</dbReference>
<dbReference type="GO" id="GO:0031769">
    <property type="term" value="F:glucagon receptor binding"/>
    <property type="evidence" value="ECO:0007669"/>
    <property type="project" value="TreeGrafter"/>
</dbReference>
<sequence length="91" mass="10660">DSAMLFCFKIYKINSIQVVINMEIIRRRNCGPSSFLVSPRCHTYELERGQNGINSFKRHSDGTFTNDYTHSLDKIKAKEFVQWLASSKRER</sequence>
<dbReference type="GO" id="GO:0010737">
    <property type="term" value="P:protein kinase A signaling"/>
    <property type="evidence" value="ECO:0007669"/>
    <property type="project" value="TreeGrafter"/>
</dbReference>
<organism evidence="5 6">
    <name type="scientific">Oncorhynchus mykiss</name>
    <name type="common">Rainbow trout</name>
    <name type="synonym">Salmo gairdneri</name>
    <dbReference type="NCBI Taxonomy" id="8022"/>
    <lineage>
        <taxon>Eukaryota</taxon>
        <taxon>Metazoa</taxon>
        <taxon>Chordata</taxon>
        <taxon>Craniata</taxon>
        <taxon>Vertebrata</taxon>
        <taxon>Euteleostomi</taxon>
        <taxon>Actinopterygii</taxon>
        <taxon>Neopterygii</taxon>
        <taxon>Teleostei</taxon>
        <taxon>Protacanthopterygii</taxon>
        <taxon>Salmoniformes</taxon>
        <taxon>Salmonidae</taxon>
        <taxon>Salmoninae</taxon>
        <taxon>Oncorhynchus</taxon>
    </lineage>
</organism>
<protein>
    <recommendedName>
        <fullName evidence="4">Glucagon / GIP / secretin / VIP family domain-containing protein</fullName>
    </recommendedName>
</protein>
<keyword evidence="6" id="KW-1185">Reference proteome</keyword>
<dbReference type="GO" id="GO:0043066">
    <property type="term" value="P:negative regulation of apoptotic process"/>
    <property type="evidence" value="ECO:0007669"/>
    <property type="project" value="TreeGrafter"/>
</dbReference>
<reference evidence="5" key="3">
    <citation type="submission" date="2025-09" db="UniProtKB">
        <authorList>
            <consortium name="Ensembl"/>
        </authorList>
    </citation>
    <scope>IDENTIFICATION</scope>
</reference>
<dbReference type="PANTHER" id="PTHR11418:SF0">
    <property type="entry name" value="PRO-GLUCAGON"/>
    <property type="match status" value="1"/>
</dbReference>
<dbReference type="Ensembl" id="ENSOMYT00000093678.2">
    <property type="protein sequence ID" value="ENSOMYP00000085948.2"/>
    <property type="gene ID" value="ENSOMYG00000039817.2"/>
</dbReference>
<evidence type="ECO:0000256" key="2">
    <source>
        <dbReference type="ARBA" id="ARBA00008369"/>
    </source>
</evidence>
<dbReference type="Gene3D" id="6.10.250.590">
    <property type="match status" value="1"/>
</dbReference>
<evidence type="ECO:0000256" key="1">
    <source>
        <dbReference type="ARBA" id="ARBA00004613"/>
    </source>
</evidence>
<evidence type="ECO:0000313" key="5">
    <source>
        <dbReference type="Ensembl" id="ENSOMYP00000085948.2"/>
    </source>
</evidence>
<dbReference type="GO" id="GO:0005615">
    <property type="term" value="C:extracellular space"/>
    <property type="evidence" value="ECO:0007669"/>
    <property type="project" value="TreeGrafter"/>
</dbReference>
<dbReference type="InterPro" id="IPR015550">
    <property type="entry name" value="Glucagon"/>
</dbReference>
<dbReference type="InterPro" id="IPR000532">
    <property type="entry name" value="Glucagon_GIP_secretin_VIP"/>
</dbReference>
<dbReference type="GO" id="GO:0035774">
    <property type="term" value="P:positive regulation of insulin secretion involved in cellular response to glucose stimulus"/>
    <property type="evidence" value="ECO:0007669"/>
    <property type="project" value="TreeGrafter"/>
</dbReference>
<evidence type="ECO:0000313" key="6">
    <source>
        <dbReference type="Proteomes" id="UP000694395"/>
    </source>
</evidence>
<dbReference type="GO" id="GO:0007188">
    <property type="term" value="P:adenylate cyclase-modulating G protein-coupled receptor signaling pathway"/>
    <property type="evidence" value="ECO:0007669"/>
    <property type="project" value="TreeGrafter"/>
</dbReference>
<dbReference type="Pfam" id="PF00123">
    <property type="entry name" value="Hormone_2"/>
    <property type="match status" value="1"/>
</dbReference>
<dbReference type="GeneTree" id="ENSGT00940000170524"/>
<dbReference type="PROSITE" id="PS00260">
    <property type="entry name" value="GLUCAGON"/>
    <property type="match status" value="1"/>
</dbReference>